<dbReference type="EMBL" id="QRYQ01000001">
    <property type="protein sequence ID" value="RGU94131.1"/>
    <property type="molecule type" value="Genomic_DNA"/>
</dbReference>
<feature type="domain" description="SIS" evidence="4">
    <location>
        <begin position="45"/>
        <end position="192"/>
    </location>
</feature>
<dbReference type="InterPro" id="IPR001347">
    <property type="entry name" value="SIS_dom"/>
</dbReference>
<dbReference type="PANTHER" id="PTHR10937:SF0">
    <property type="entry name" value="GLUTAMINE--FRUCTOSE-6-PHOSPHATE TRANSAMINASE (ISOMERIZING)"/>
    <property type="match status" value="1"/>
</dbReference>
<evidence type="ECO:0000256" key="3">
    <source>
        <dbReference type="ARBA" id="ARBA00016090"/>
    </source>
</evidence>
<gene>
    <name evidence="5" type="ORF">DWW32_01045</name>
</gene>
<sequence>MNLKSFMKEEEKKMTNALMQQVDSLKELAHAQFNTAFSNAQQVMSFTEISNIRRIYIAGLGDSYAAALGLVKLFKKYSDTYGVDVVTPMHFTRFVKNNNFDKGEPNSTLMITISNGGESSRIVETVTKAKEMKLLTMAITNNPNSRSAKLSDKVLLMELEKVPYATVGLRSYLTMLYNLFSFILHFGRVRGTISSYQEEELKNAAMQLFDEYVEKFDEFKDIAKKIADEIEDDEIIDFIGDDTSYASAYFASAKFVECLGSLISIDDSENWCHINAYLKSDRAIPTFIFANKYSTSYSREVDTAMQAVMMNRKVIVVGDVNQEDFSEKATIIALPECEKYSWIHNFYEYIPLSMIVAYLQEKKNTKDFCTEKHLKNATTKSSKIEIVL</sequence>
<accession>A0A395WA57</accession>
<dbReference type="GO" id="GO:0004360">
    <property type="term" value="F:glutamine-fructose-6-phosphate transaminase (isomerizing) activity"/>
    <property type="evidence" value="ECO:0007669"/>
    <property type="project" value="UniProtKB-EC"/>
</dbReference>
<evidence type="ECO:0000259" key="4">
    <source>
        <dbReference type="PROSITE" id="PS51464"/>
    </source>
</evidence>
<dbReference type="InterPro" id="IPR046348">
    <property type="entry name" value="SIS_dom_sf"/>
</dbReference>
<organism evidence="5 6">
    <name type="scientific">Holdemanella biformis</name>
    <dbReference type="NCBI Taxonomy" id="1735"/>
    <lineage>
        <taxon>Bacteria</taxon>
        <taxon>Bacillati</taxon>
        <taxon>Bacillota</taxon>
        <taxon>Erysipelotrichia</taxon>
        <taxon>Erysipelotrichales</taxon>
        <taxon>Erysipelotrichaceae</taxon>
        <taxon>Holdemanella</taxon>
    </lineage>
</organism>
<dbReference type="Proteomes" id="UP000265489">
    <property type="component" value="Unassembled WGS sequence"/>
</dbReference>
<evidence type="ECO:0000256" key="1">
    <source>
        <dbReference type="ARBA" id="ARBA00001031"/>
    </source>
</evidence>
<dbReference type="GO" id="GO:0006002">
    <property type="term" value="P:fructose 6-phosphate metabolic process"/>
    <property type="evidence" value="ECO:0007669"/>
    <property type="project" value="TreeGrafter"/>
</dbReference>
<dbReference type="SUPFAM" id="SSF53697">
    <property type="entry name" value="SIS domain"/>
    <property type="match status" value="1"/>
</dbReference>
<dbReference type="PROSITE" id="PS51464">
    <property type="entry name" value="SIS"/>
    <property type="match status" value="1"/>
</dbReference>
<proteinExistence type="predicted"/>
<evidence type="ECO:0000256" key="2">
    <source>
        <dbReference type="ARBA" id="ARBA00012916"/>
    </source>
</evidence>
<evidence type="ECO:0000313" key="6">
    <source>
        <dbReference type="Proteomes" id="UP000265489"/>
    </source>
</evidence>
<protein>
    <recommendedName>
        <fullName evidence="3">Glutamine--fructose-6-phosphate aminotransferase [isomerizing]</fullName>
        <ecNumber evidence="2">2.6.1.16</ecNumber>
    </recommendedName>
</protein>
<comment type="catalytic activity">
    <reaction evidence="1">
        <text>D-fructose 6-phosphate + L-glutamine = D-glucosamine 6-phosphate + L-glutamate</text>
        <dbReference type="Rhea" id="RHEA:13237"/>
        <dbReference type="ChEBI" id="CHEBI:29985"/>
        <dbReference type="ChEBI" id="CHEBI:58359"/>
        <dbReference type="ChEBI" id="CHEBI:58725"/>
        <dbReference type="ChEBI" id="CHEBI:61527"/>
        <dbReference type="EC" id="2.6.1.16"/>
    </reaction>
</comment>
<dbReference type="Gene3D" id="3.40.50.10490">
    <property type="entry name" value="Glucose-6-phosphate isomerase like protein, domain 1"/>
    <property type="match status" value="2"/>
</dbReference>
<dbReference type="EC" id="2.6.1.16" evidence="2"/>
<dbReference type="GO" id="GO:0006487">
    <property type="term" value="P:protein N-linked glycosylation"/>
    <property type="evidence" value="ECO:0007669"/>
    <property type="project" value="TreeGrafter"/>
</dbReference>
<comment type="caution">
    <text evidence="5">The sequence shown here is derived from an EMBL/GenBank/DDBJ whole genome shotgun (WGS) entry which is preliminary data.</text>
</comment>
<name>A0A395WA57_9FIRM</name>
<dbReference type="GO" id="GO:0097367">
    <property type="term" value="F:carbohydrate derivative binding"/>
    <property type="evidence" value="ECO:0007669"/>
    <property type="project" value="InterPro"/>
</dbReference>
<dbReference type="PANTHER" id="PTHR10937">
    <property type="entry name" value="GLUCOSAMINE--FRUCTOSE-6-PHOSPHATE AMINOTRANSFERASE, ISOMERIZING"/>
    <property type="match status" value="1"/>
</dbReference>
<reference evidence="5 6" key="1">
    <citation type="submission" date="2018-08" db="EMBL/GenBank/DDBJ databases">
        <title>A genome reference for cultivated species of the human gut microbiota.</title>
        <authorList>
            <person name="Zou Y."/>
            <person name="Xue W."/>
            <person name="Luo G."/>
        </authorList>
    </citation>
    <scope>NUCLEOTIDE SEQUENCE [LARGE SCALE GENOMIC DNA]</scope>
    <source>
        <strain evidence="5 6">AF15-20</strain>
    </source>
</reference>
<evidence type="ECO:0000313" key="5">
    <source>
        <dbReference type="EMBL" id="RGU94131.1"/>
    </source>
</evidence>
<dbReference type="GO" id="GO:0006047">
    <property type="term" value="P:UDP-N-acetylglucosamine metabolic process"/>
    <property type="evidence" value="ECO:0007669"/>
    <property type="project" value="TreeGrafter"/>
</dbReference>
<dbReference type="AlphaFoldDB" id="A0A395WA57"/>
<dbReference type="Pfam" id="PF01380">
    <property type="entry name" value="SIS"/>
    <property type="match status" value="1"/>
</dbReference>